<accession>A0A1M2VYS9</accession>
<feature type="region of interest" description="Disordered" evidence="1">
    <location>
        <begin position="162"/>
        <end position="194"/>
    </location>
</feature>
<gene>
    <name evidence="2" type="ORF">TRAPUB_10606</name>
</gene>
<name>A0A1M2VYS9_TRAPU</name>
<keyword evidence="3" id="KW-1185">Reference proteome</keyword>
<sequence>MHGKHTFKDGMESLLYVGFYCGLLFTAHDVPMEDLNGIICDFFRRNHRLGDVTFGAAGKLANAQSRMFMRDIRFRSAALQEWITTVMDFHFPPEDLEEKYKDAWDAAHLDVFWSEFLETRVFESDDRVVHTLSSSGPYDSPPTPSAPPTNAEFLLRKRRVTPSERADVAHPTPKRPCQAEGEATLRRSERIRNQ</sequence>
<evidence type="ECO:0000313" key="3">
    <source>
        <dbReference type="Proteomes" id="UP000184267"/>
    </source>
</evidence>
<reference evidence="2 3" key="1">
    <citation type="submission" date="2016-10" db="EMBL/GenBank/DDBJ databases">
        <title>Genome sequence of the basidiomycete white-rot fungus Trametes pubescens.</title>
        <authorList>
            <person name="Makela M.R."/>
            <person name="Granchi Z."/>
            <person name="Peng M."/>
            <person name="De Vries R.P."/>
            <person name="Grigoriev I."/>
            <person name="Riley R."/>
            <person name="Hilden K."/>
        </authorList>
    </citation>
    <scope>NUCLEOTIDE SEQUENCE [LARGE SCALE GENOMIC DNA]</scope>
    <source>
        <strain evidence="2 3">FBCC735</strain>
    </source>
</reference>
<dbReference type="AlphaFoldDB" id="A0A1M2VYS9"/>
<organism evidence="2 3">
    <name type="scientific">Trametes pubescens</name>
    <name type="common">White-rot fungus</name>
    <dbReference type="NCBI Taxonomy" id="154538"/>
    <lineage>
        <taxon>Eukaryota</taxon>
        <taxon>Fungi</taxon>
        <taxon>Dikarya</taxon>
        <taxon>Basidiomycota</taxon>
        <taxon>Agaricomycotina</taxon>
        <taxon>Agaricomycetes</taxon>
        <taxon>Polyporales</taxon>
        <taxon>Polyporaceae</taxon>
        <taxon>Trametes</taxon>
    </lineage>
</organism>
<dbReference type="EMBL" id="MNAD01000447">
    <property type="protein sequence ID" value="OJT12771.1"/>
    <property type="molecule type" value="Genomic_DNA"/>
</dbReference>
<evidence type="ECO:0000256" key="1">
    <source>
        <dbReference type="SAM" id="MobiDB-lite"/>
    </source>
</evidence>
<feature type="compositionally biased region" description="Basic and acidic residues" evidence="1">
    <location>
        <begin position="183"/>
        <end position="194"/>
    </location>
</feature>
<dbReference type="Proteomes" id="UP000184267">
    <property type="component" value="Unassembled WGS sequence"/>
</dbReference>
<proteinExistence type="predicted"/>
<evidence type="ECO:0000313" key="2">
    <source>
        <dbReference type="EMBL" id="OJT12771.1"/>
    </source>
</evidence>
<dbReference type="STRING" id="154538.A0A1M2VYS9"/>
<protein>
    <submittedName>
        <fullName evidence="2">Uncharacterized protein</fullName>
    </submittedName>
</protein>
<comment type="caution">
    <text evidence="2">The sequence shown here is derived from an EMBL/GenBank/DDBJ whole genome shotgun (WGS) entry which is preliminary data.</text>
</comment>